<dbReference type="RefSeq" id="WP_268781129.1">
    <property type="nucleotide sequence ID" value="NZ_JAPRAT010000034.1"/>
</dbReference>
<keyword evidence="4" id="KW-0808">Transferase</keyword>
<dbReference type="InterPro" id="IPR015421">
    <property type="entry name" value="PyrdxlP-dep_Trfase_major"/>
</dbReference>
<evidence type="ECO:0000313" key="4">
    <source>
        <dbReference type="EMBL" id="MCZ0704360.1"/>
    </source>
</evidence>
<dbReference type="EMBL" id="JAPRAT010000034">
    <property type="protein sequence ID" value="MCZ0704360.1"/>
    <property type="molecule type" value="Genomic_DNA"/>
</dbReference>
<keyword evidence="2" id="KW-0663">Pyridoxal phosphate</keyword>
<dbReference type="PANTHER" id="PTHR43586">
    <property type="entry name" value="CYSTEINE DESULFURASE"/>
    <property type="match status" value="1"/>
</dbReference>
<protein>
    <submittedName>
        <fullName evidence="4">Aminotransferase class V-fold PLP-dependent enzyme</fullName>
    </submittedName>
</protein>
<reference evidence="4" key="1">
    <citation type="submission" date="2022-11" db="EMBL/GenBank/DDBJ databases">
        <title>WGS of Natronobacillus azotifigens 24KS-1, an anaerobic diazotrophic haloalkaliphile from soda-rich habitats.</title>
        <authorList>
            <person name="Sorokin D.Y."/>
            <person name="Merkel A.Y."/>
        </authorList>
    </citation>
    <scope>NUCLEOTIDE SEQUENCE</scope>
    <source>
        <strain evidence="4">24KS-1</strain>
    </source>
</reference>
<gene>
    <name evidence="4" type="ORF">OWO01_14215</name>
</gene>
<feature type="domain" description="Aminotransferase class V" evidence="3">
    <location>
        <begin position="46"/>
        <end position="456"/>
    </location>
</feature>
<dbReference type="GO" id="GO:0008483">
    <property type="term" value="F:transaminase activity"/>
    <property type="evidence" value="ECO:0007669"/>
    <property type="project" value="UniProtKB-KW"/>
</dbReference>
<dbReference type="Proteomes" id="UP001084197">
    <property type="component" value="Unassembled WGS sequence"/>
</dbReference>
<name>A0A9J6RFG1_9BACI</name>
<dbReference type="SUPFAM" id="SSF53383">
    <property type="entry name" value="PLP-dependent transferases"/>
    <property type="match status" value="1"/>
</dbReference>
<organism evidence="4 5">
    <name type="scientific">Natronobacillus azotifigens</name>
    <dbReference type="NCBI Taxonomy" id="472978"/>
    <lineage>
        <taxon>Bacteria</taxon>
        <taxon>Bacillati</taxon>
        <taxon>Bacillota</taxon>
        <taxon>Bacilli</taxon>
        <taxon>Bacillales</taxon>
        <taxon>Bacillaceae</taxon>
        <taxon>Natronobacillus</taxon>
    </lineage>
</organism>
<comment type="caution">
    <text evidence="4">The sequence shown here is derived from an EMBL/GenBank/DDBJ whole genome shotgun (WGS) entry which is preliminary data.</text>
</comment>
<proteinExistence type="predicted"/>
<dbReference type="InterPro" id="IPR015422">
    <property type="entry name" value="PyrdxlP-dep_Trfase_small"/>
</dbReference>
<evidence type="ECO:0000313" key="5">
    <source>
        <dbReference type="Proteomes" id="UP001084197"/>
    </source>
</evidence>
<comment type="cofactor">
    <cofactor evidence="1">
        <name>pyridoxal 5'-phosphate</name>
        <dbReference type="ChEBI" id="CHEBI:597326"/>
    </cofactor>
</comment>
<evidence type="ECO:0000256" key="2">
    <source>
        <dbReference type="ARBA" id="ARBA00022898"/>
    </source>
</evidence>
<accession>A0A9J6RFG1</accession>
<dbReference type="AlphaFoldDB" id="A0A9J6RFG1"/>
<evidence type="ECO:0000256" key="1">
    <source>
        <dbReference type="ARBA" id="ARBA00001933"/>
    </source>
</evidence>
<dbReference type="InterPro" id="IPR000192">
    <property type="entry name" value="Aminotrans_V_dom"/>
</dbReference>
<sequence length="504" mass="56579">MIKYTRTIDNPKHTSDLEIYFQKFRANIIGNNKLYQTAYGTKKMLYADWTASGRLYRPIESKLSNLLGPFIGNTHTESTTSSKVTTIAYRKAQQIIKDHVHASNTDVLISTGTGATGAVNKLQRLLGLRAPSNLQNQITLQEEDRPIIFISHMEHHSNSLSWQETIGDVVMLQPDSDGCIDLQELEQLLIKYRNRKTKIGAFTACSNVTGLKTKYQQLARMMHKHNGICFIDFAASAPYVDINMHPDDPMDKLDGLFFSPHKFLGGPGSCGVLLVDEALIDNKIPDHPGGGTVLWTNYWGEYCYLEGTESREDGGTPAIIQTIKAALAIQLKEEMGTNAILQREEEMLSYFLPQLDAMDRITILGGERSASNQLGIISFCARDIHHHLFVTLLNDRFGIQARGGCSCAGPYGHHLLDISKKASNKMTKKAEQGDMSLKPGWVRISLHPTMTNNDLQTILFAIQSIVKNIEAWRSDYYYESDKDTFTSIHSFDNTKSTINQLFYI</sequence>
<dbReference type="PANTHER" id="PTHR43586:SF8">
    <property type="entry name" value="CYSTEINE DESULFURASE 1, CHLOROPLASTIC"/>
    <property type="match status" value="1"/>
</dbReference>
<dbReference type="Gene3D" id="3.90.1150.10">
    <property type="entry name" value="Aspartate Aminotransferase, domain 1"/>
    <property type="match status" value="1"/>
</dbReference>
<dbReference type="InterPro" id="IPR015424">
    <property type="entry name" value="PyrdxlP-dep_Trfase"/>
</dbReference>
<dbReference type="Pfam" id="PF00266">
    <property type="entry name" value="Aminotran_5"/>
    <property type="match status" value="1"/>
</dbReference>
<evidence type="ECO:0000259" key="3">
    <source>
        <dbReference type="Pfam" id="PF00266"/>
    </source>
</evidence>
<keyword evidence="4" id="KW-0032">Aminotransferase</keyword>
<keyword evidence="5" id="KW-1185">Reference proteome</keyword>
<dbReference type="Gene3D" id="3.40.640.10">
    <property type="entry name" value="Type I PLP-dependent aspartate aminotransferase-like (Major domain)"/>
    <property type="match status" value="1"/>
</dbReference>